<proteinExistence type="inferred from homology"/>
<evidence type="ECO:0000256" key="8">
    <source>
        <dbReference type="ARBA" id="ARBA00022989"/>
    </source>
</evidence>
<feature type="region of interest" description="Disordered" evidence="11">
    <location>
        <begin position="1"/>
        <end position="24"/>
    </location>
</feature>
<evidence type="ECO:0000256" key="7">
    <source>
        <dbReference type="ARBA" id="ARBA00022779"/>
    </source>
</evidence>
<protein>
    <recommendedName>
        <fullName evidence="10">Flagellar protein FliL</fullName>
    </recommendedName>
</protein>
<accession>A0A9J6P9Z2</accession>
<comment type="similarity">
    <text evidence="3 10">Belongs to the FliL family.</text>
</comment>
<keyword evidence="5 10" id="KW-0145">Chemotaxis</keyword>
<evidence type="ECO:0000256" key="9">
    <source>
        <dbReference type="ARBA" id="ARBA00023136"/>
    </source>
</evidence>
<dbReference type="Proteomes" id="UP001055804">
    <property type="component" value="Unassembled WGS sequence"/>
</dbReference>
<feature type="transmembrane region" description="Helical" evidence="10">
    <location>
        <begin position="30"/>
        <end position="55"/>
    </location>
</feature>
<dbReference type="GO" id="GO:0009425">
    <property type="term" value="C:bacterial-type flagellum basal body"/>
    <property type="evidence" value="ECO:0007669"/>
    <property type="project" value="InterPro"/>
</dbReference>
<dbReference type="RefSeq" id="WP_269332780.1">
    <property type="nucleotide sequence ID" value="NZ_JAMZFT010000002.1"/>
</dbReference>
<reference evidence="12" key="1">
    <citation type="submission" date="2022-06" db="EMBL/GenBank/DDBJ databases">
        <title>Isolation and Genomics of Futiania mangrovii gen. nov., sp. nov., a Rare and Metabolically-versatile member in the Class Alphaproteobacteria.</title>
        <authorList>
            <person name="Liu L."/>
            <person name="Huang W.-C."/>
            <person name="Pan J."/>
            <person name="Li J."/>
            <person name="Huang Y."/>
            <person name="Du H."/>
            <person name="Liu Y."/>
            <person name="Li M."/>
        </authorList>
    </citation>
    <scope>NUCLEOTIDE SEQUENCE</scope>
    <source>
        <strain evidence="12">FT118</strain>
    </source>
</reference>
<dbReference type="GO" id="GO:0006935">
    <property type="term" value="P:chemotaxis"/>
    <property type="evidence" value="ECO:0007669"/>
    <property type="project" value="UniProtKB-KW"/>
</dbReference>
<keyword evidence="12" id="KW-0969">Cilium</keyword>
<evidence type="ECO:0000313" key="12">
    <source>
        <dbReference type="EMBL" id="MCP1336836.1"/>
    </source>
</evidence>
<keyword evidence="9 10" id="KW-0472">Membrane</keyword>
<dbReference type="GO" id="GO:0005886">
    <property type="term" value="C:plasma membrane"/>
    <property type="evidence" value="ECO:0007669"/>
    <property type="project" value="UniProtKB-SubCell"/>
</dbReference>
<evidence type="ECO:0000256" key="11">
    <source>
        <dbReference type="SAM" id="MobiDB-lite"/>
    </source>
</evidence>
<dbReference type="AlphaFoldDB" id="A0A9J6P9Z2"/>
<evidence type="ECO:0000256" key="2">
    <source>
        <dbReference type="ARBA" id="ARBA00004162"/>
    </source>
</evidence>
<keyword evidence="12" id="KW-0966">Cell projection</keyword>
<dbReference type="GO" id="GO:0071973">
    <property type="term" value="P:bacterial-type flagellum-dependent cell motility"/>
    <property type="evidence" value="ECO:0007669"/>
    <property type="project" value="InterPro"/>
</dbReference>
<keyword evidence="7 10" id="KW-0283">Flagellar rotation</keyword>
<dbReference type="Pfam" id="PF03748">
    <property type="entry name" value="FliL"/>
    <property type="match status" value="1"/>
</dbReference>
<evidence type="ECO:0000256" key="6">
    <source>
        <dbReference type="ARBA" id="ARBA00022692"/>
    </source>
</evidence>
<keyword evidence="6 10" id="KW-0812">Transmembrane</keyword>
<name>A0A9J6P9Z2_9PROT</name>
<evidence type="ECO:0000256" key="4">
    <source>
        <dbReference type="ARBA" id="ARBA00022475"/>
    </source>
</evidence>
<evidence type="ECO:0000256" key="5">
    <source>
        <dbReference type="ARBA" id="ARBA00022500"/>
    </source>
</evidence>
<keyword evidence="10" id="KW-0997">Cell inner membrane</keyword>
<evidence type="ECO:0000256" key="1">
    <source>
        <dbReference type="ARBA" id="ARBA00002254"/>
    </source>
</evidence>
<comment type="caution">
    <text evidence="12">The sequence shown here is derived from an EMBL/GenBank/DDBJ whole genome shotgun (WGS) entry which is preliminary data.</text>
</comment>
<organism evidence="12 13">
    <name type="scientific">Futiania mangrovi</name>
    <dbReference type="NCBI Taxonomy" id="2959716"/>
    <lineage>
        <taxon>Bacteria</taxon>
        <taxon>Pseudomonadati</taxon>
        <taxon>Pseudomonadota</taxon>
        <taxon>Alphaproteobacteria</taxon>
        <taxon>Futianiales</taxon>
        <taxon>Futianiaceae</taxon>
        <taxon>Futiania</taxon>
    </lineage>
</organism>
<keyword evidence="13" id="KW-1185">Reference proteome</keyword>
<evidence type="ECO:0000256" key="3">
    <source>
        <dbReference type="ARBA" id="ARBA00008281"/>
    </source>
</evidence>
<dbReference type="InterPro" id="IPR005503">
    <property type="entry name" value="FliL"/>
</dbReference>
<gene>
    <name evidence="12" type="ORF">NJQ99_10485</name>
</gene>
<keyword evidence="12" id="KW-0282">Flagellum</keyword>
<comment type="function">
    <text evidence="1 10">Controls the rotational direction of flagella during chemotaxis.</text>
</comment>
<keyword evidence="8 10" id="KW-1133">Transmembrane helix</keyword>
<dbReference type="EMBL" id="JAMZFT010000002">
    <property type="protein sequence ID" value="MCP1336836.1"/>
    <property type="molecule type" value="Genomic_DNA"/>
</dbReference>
<evidence type="ECO:0000256" key="10">
    <source>
        <dbReference type="RuleBase" id="RU364125"/>
    </source>
</evidence>
<keyword evidence="4" id="KW-1003">Cell membrane</keyword>
<sequence length="177" mass="18481">MPAEADNTPSDVGTGGDGAPAENGRKKKPLLLVAGLGLALLLGGGAGAATFLGLVDLPFLGGGKTETHAASGMPQAVETRFLPLPQMVVPVGTGAARQRHLLATLTIETTADAEPRVKHLEPRVIDVLNTYLRAVDPSEIEDPAAMLRLRAQMLRRVHLVAGAEGVQDLLISEFIVN</sequence>
<evidence type="ECO:0000313" key="13">
    <source>
        <dbReference type="Proteomes" id="UP001055804"/>
    </source>
</evidence>
<comment type="subcellular location">
    <subcellularLocation>
        <location evidence="10">Cell inner membrane</location>
    </subcellularLocation>
    <subcellularLocation>
        <location evidence="2">Cell membrane</location>
        <topology evidence="2">Single-pass membrane protein</topology>
    </subcellularLocation>
</comment>